<dbReference type="InterPro" id="IPR005471">
    <property type="entry name" value="Tscrpt_reg_IclR_N"/>
</dbReference>
<dbReference type="GO" id="GO:0003700">
    <property type="term" value="F:DNA-binding transcription factor activity"/>
    <property type="evidence" value="ECO:0007669"/>
    <property type="project" value="TreeGrafter"/>
</dbReference>
<gene>
    <name evidence="6" type="ORF">H7965_00990</name>
</gene>
<dbReference type="SUPFAM" id="SSF46785">
    <property type="entry name" value="Winged helix' DNA-binding domain"/>
    <property type="match status" value="1"/>
</dbReference>
<keyword evidence="1" id="KW-0805">Transcription regulation</keyword>
<accession>A0A9X0QV85</accession>
<dbReference type="FunFam" id="1.10.10.10:FF:000056">
    <property type="entry name" value="IclR family transcriptional regulator"/>
    <property type="match status" value="1"/>
</dbReference>
<dbReference type="RefSeq" id="WP_186768648.1">
    <property type="nucleotide sequence ID" value="NZ_JACOMF010000001.1"/>
</dbReference>
<dbReference type="PROSITE" id="PS51077">
    <property type="entry name" value="HTH_ICLR"/>
    <property type="match status" value="1"/>
</dbReference>
<proteinExistence type="predicted"/>
<dbReference type="SMART" id="SM00346">
    <property type="entry name" value="HTH_ICLR"/>
    <property type="match status" value="1"/>
</dbReference>
<dbReference type="Gene3D" id="3.30.450.40">
    <property type="match status" value="1"/>
</dbReference>
<evidence type="ECO:0000256" key="2">
    <source>
        <dbReference type="ARBA" id="ARBA00023125"/>
    </source>
</evidence>
<dbReference type="AlphaFoldDB" id="A0A9X0QV85"/>
<name>A0A9X0QV85_9PROT</name>
<dbReference type="Proteomes" id="UP000600101">
    <property type="component" value="Unassembled WGS sequence"/>
</dbReference>
<keyword evidence="2" id="KW-0238">DNA-binding</keyword>
<comment type="caution">
    <text evidence="6">The sequence shown here is derived from an EMBL/GenBank/DDBJ whole genome shotgun (WGS) entry which is preliminary data.</text>
</comment>
<evidence type="ECO:0000259" key="4">
    <source>
        <dbReference type="PROSITE" id="PS51077"/>
    </source>
</evidence>
<evidence type="ECO:0000313" key="6">
    <source>
        <dbReference type="EMBL" id="MBC4013883.1"/>
    </source>
</evidence>
<dbReference type="InterPro" id="IPR036390">
    <property type="entry name" value="WH_DNA-bd_sf"/>
</dbReference>
<dbReference type="SUPFAM" id="SSF55781">
    <property type="entry name" value="GAF domain-like"/>
    <property type="match status" value="1"/>
</dbReference>
<evidence type="ECO:0000313" key="7">
    <source>
        <dbReference type="Proteomes" id="UP000600101"/>
    </source>
</evidence>
<keyword evidence="3" id="KW-0804">Transcription</keyword>
<dbReference type="EMBL" id="JACOMF010000001">
    <property type="protein sequence ID" value="MBC4013883.1"/>
    <property type="molecule type" value="Genomic_DNA"/>
</dbReference>
<evidence type="ECO:0000256" key="3">
    <source>
        <dbReference type="ARBA" id="ARBA00023163"/>
    </source>
</evidence>
<dbReference type="PANTHER" id="PTHR30136:SF35">
    <property type="entry name" value="HTH-TYPE TRANSCRIPTIONAL REGULATOR RV1719"/>
    <property type="match status" value="1"/>
</dbReference>
<sequence length="262" mass="27481">MTAVLDRALRLLELLATAPAGLPLHAMADRLAIPRSATHRLLAELVRQGYVRQDRDQGPYRLSIKLVSLGLGYLAQSGITDIAQPVLDRLAQETGELVRLGVIADGRLTWVAKAQGARYGLRYDPDMGMDAHLASTANGHAWLASLTDEAALALVAAQGFGDPRQLGPRAPRTPQALLQRLRAARAQGYAVVEDSSSPGMAAVAAVVRHPVSQAPIGVLSIAGPLLRLDAARMHRLAPALLAAAAELSAGAQASPAFALAAE</sequence>
<feature type="domain" description="HTH iclR-type" evidence="4">
    <location>
        <begin position="2"/>
        <end position="64"/>
    </location>
</feature>
<organism evidence="6 7">
    <name type="scientific">Siccirubricoccus deserti</name>
    <dbReference type="NCBI Taxonomy" id="2013562"/>
    <lineage>
        <taxon>Bacteria</taxon>
        <taxon>Pseudomonadati</taxon>
        <taxon>Pseudomonadota</taxon>
        <taxon>Alphaproteobacteria</taxon>
        <taxon>Acetobacterales</taxon>
        <taxon>Roseomonadaceae</taxon>
        <taxon>Siccirubricoccus</taxon>
    </lineage>
</organism>
<evidence type="ECO:0000256" key="1">
    <source>
        <dbReference type="ARBA" id="ARBA00023015"/>
    </source>
</evidence>
<dbReference type="GO" id="GO:0003677">
    <property type="term" value="F:DNA binding"/>
    <property type="evidence" value="ECO:0007669"/>
    <property type="project" value="UniProtKB-KW"/>
</dbReference>
<dbReference type="InterPro" id="IPR014757">
    <property type="entry name" value="Tscrpt_reg_IclR_C"/>
</dbReference>
<dbReference type="Pfam" id="PF09339">
    <property type="entry name" value="HTH_IclR"/>
    <property type="match status" value="1"/>
</dbReference>
<evidence type="ECO:0000259" key="5">
    <source>
        <dbReference type="PROSITE" id="PS51078"/>
    </source>
</evidence>
<dbReference type="Gene3D" id="1.10.10.10">
    <property type="entry name" value="Winged helix-like DNA-binding domain superfamily/Winged helix DNA-binding domain"/>
    <property type="match status" value="1"/>
</dbReference>
<dbReference type="InterPro" id="IPR029016">
    <property type="entry name" value="GAF-like_dom_sf"/>
</dbReference>
<keyword evidence="7" id="KW-1185">Reference proteome</keyword>
<dbReference type="InterPro" id="IPR050707">
    <property type="entry name" value="HTH_MetabolicPath_Reg"/>
</dbReference>
<protein>
    <submittedName>
        <fullName evidence="6">IclR family transcriptional regulator</fullName>
    </submittedName>
</protein>
<dbReference type="PROSITE" id="PS51078">
    <property type="entry name" value="ICLR_ED"/>
    <property type="match status" value="1"/>
</dbReference>
<feature type="domain" description="IclR-ED" evidence="5">
    <location>
        <begin position="65"/>
        <end position="253"/>
    </location>
</feature>
<reference evidence="6" key="1">
    <citation type="submission" date="2020-08" db="EMBL/GenBank/DDBJ databases">
        <authorList>
            <person name="Hu Y."/>
            <person name="Nguyen S.V."/>
            <person name="Li F."/>
            <person name="Fanning S."/>
        </authorList>
    </citation>
    <scope>NUCLEOTIDE SEQUENCE</scope>
    <source>
        <strain evidence="6">SYSU D8009</strain>
    </source>
</reference>
<dbReference type="Pfam" id="PF01614">
    <property type="entry name" value="IclR_C"/>
    <property type="match status" value="1"/>
</dbReference>
<dbReference type="InterPro" id="IPR036388">
    <property type="entry name" value="WH-like_DNA-bd_sf"/>
</dbReference>
<dbReference type="PANTHER" id="PTHR30136">
    <property type="entry name" value="HELIX-TURN-HELIX TRANSCRIPTIONAL REGULATOR, ICLR FAMILY"/>
    <property type="match status" value="1"/>
</dbReference>
<dbReference type="GO" id="GO:0045892">
    <property type="term" value="P:negative regulation of DNA-templated transcription"/>
    <property type="evidence" value="ECO:0007669"/>
    <property type="project" value="TreeGrafter"/>
</dbReference>